<protein>
    <recommendedName>
        <fullName evidence="3">Kinesin light chain</fullName>
    </recommendedName>
</protein>
<accession>A0A8H6YCF1</accession>
<dbReference type="InterPro" id="IPR011990">
    <property type="entry name" value="TPR-like_helical_dom_sf"/>
</dbReference>
<dbReference type="SUPFAM" id="SSF48452">
    <property type="entry name" value="TPR-like"/>
    <property type="match status" value="3"/>
</dbReference>
<comment type="caution">
    <text evidence="1">The sequence shown here is derived from an EMBL/GenBank/DDBJ whole genome shotgun (WGS) entry which is preliminary data.</text>
</comment>
<name>A0A8H6YCF1_9AGAR</name>
<dbReference type="Proteomes" id="UP000620124">
    <property type="component" value="Unassembled WGS sequence"/>
</dbReference>
<organism evidence="1 2">
    <name type="scientific">Mycena venus</name>
    <dbReference type="NCBI Taxonomy" id="2733690"/>
    <lineage>
        <taxon>Eukaryota</taxon>
        <taxon>Fungi</taxon>
        <taxon>Dikarya</taxon>
        <taxon>Basidiomycota</taxon>
        <taxon>Agaricomycotina</taxon>
        <taxon>Agaricomycetes</taxon>
        <taxon>Agaricomycetidae</taxon>
        <taxon>Agaricales</taxon>
        <taxon>Marasmiineae</taxon>
        <taxon>Mycenaceae</taxon>
        <taxon>Mycena</taxon>
    </lineage>
</organism>
<dbReference type="PANTHER" id="PTHR46082:SF11">
    <property type="entry name" value="AAA+ ATPASE DOMAIN-CONTAINING PROTEIN-RELATED"/>
    <property type="match status" value="1"/>
</dbReference>
<dbReference type="EMBL" id="JACAZI010000006">
    <property type="protein sequence ID" value="KAF7358515.1"/>
    <property type="molecule type" value="Genomic_DNA"/>
</dbReference>
<evidence type="ECO:0000313" key="2">
    <source>
        <dbReference type="Proteomes" id="UP000620124"/>
    </source>
</evidence>
<dbReference type="Pfam" id="PF13374">
    <property type="entry name" value="TPR_10"/>
    <property type="match status" value="4"/>
</dbReference>
<dbReference type="OrthoDB" id="771227at2759"/>
<gene>
    <name evidence="1" type="ORF">MVEN_00902400</name>
</gene>
<dbReference type="AlphaFoldDB" id="A0A8H6YCF1"/>
<proteinExistence type="predicted"/>
<dbReference type="InterPro" id="IPR053137">
    <property type="entry name" value="NLR-like"/>
</dbReference>
<evidence type="ECO:0008006" key="3">
    <source>
        <dbReference type="Google" id="ProtNLM"/>
    </source>
</evidence>
<dbReference type="Gene3D" id="1.25.40.10">
    <property type="entry name" value="Tetratricopeptide repeat domain"/>
    <property type="match status" value="2"/>
</dbReference>
<keyword evidence="2" id="KW-1185">Reference proteome</keyword>
<evidence type="ECO:0000313" key="1">
    <source>
        <dbReference type="EMBL" id="KAF7358515.1"/>
    </source>
</evidence>
<reference evidence="1" key="1">
    <citation type="submission" date="2020-05" db="EMBL/GenBank/DDBJ databases">
        <title>Mycena genomes resolve the evolution of fungal bioluminescence.</title>
        <authorList>
            <person name="Tsai I.J."/>
        </authorList>
    </citation>
    <scope>NUCLEOTIDE SEQUENCE</scope>
    <source>
        <strain evidence="1">CCC161011</strain>
    </source>
</reference>
<dbReference type="PANTHER" id="PTHR46082">
    <property type="entry name" value="ATP/GTP-BINDING PROTEIN-RELATED"/>
    <property type="match status" value="1"/>
</dbReference>
<sequence>MNSSRAVVPWNPDSNKVVAKIPENSRPESGKWAVVVLNALLSPSPGRTLDRMYTSLGTALEKQANRAAYTLGLGPHVIAQKIKSYFGNGEERIQQLELLRTSVPPKLEKKCLKLMKYTLPAESTSTQCQAFKDIIDLVALFPGLRRVFLGGKLPHDASTEAISAIWDRPTLPDEEWVFWKLLAATSLSNTSVSMTLEESTVPQWTACQDNELSVIERLWVEYESSSSKYASALCIRYLGGILDLPGFWAVMGGVHSDVARKLCGEMVQVLKDIGVDVLVLGLFDDSEPPFDYYGIDFMASRILDGLFNWFEKLDQEDWPVQPWYESFTEFLRLLRMPRASELLPNASACATNTFEDILPAVHRTSGLNVMANGDHAVVGNEETTHSHSLADLEYDCDTAPSLHSEISSQNEEHCIHSCSEDEGDSGSQVCDMESVKGIPSEPDISCASNFELDDTQLDEPGCDVYNGQKLESELDTWQNSDFDNAEMHETAWMQNLPSHSISYPSPQTQRKKAEEWKMIFLQNQRELGNDHPDTLWAMENLGNMYYLLGDYRSATDLRVVILEKQKILLGEDHPDTLRSMNAMGSAYYQLGEFKKAEEVEIALVKKCMQFLGEDNPDTLRSMCNLASTYRQLCRYTEAENLQEKVLEKQKQAQGEEHPQTLQIMRFLAETYSQQGKFKDAAELVVLALQRQRKILDEDHPDILQTMSRLASAYFHLGQVKKAEELELLLWEKYKRVLGADHPTTLQVMEDLARTYSELNQLSIAEAFAVGALEKQIKILGDGHYDTVFTMSTLAEICMKQGQFERAAELYVPFIEKWKKLFGDNHVETVWAMHNLASTYRSLGQLQDAEELEQLLREQEV</sequence>
<dbReference type="Pfam" id="PF13424">
    <property type="entry name" value="TPR_12"/>
    <property type="match status" value="2"/>
</dbReference>